<feature type="compositionally biased region" description="Basic and acidic residues" evidence="1">
    <location>
        <begin position="25"/>
        <end position="52"/>
    </location>
</feature>
<gene>
    <name evidence="2" type="ORF">QG37_02390</name>
</gene>
<organism evidence="2 3">
    <name type="scientific">Candidozyma auris</name>
    <name type="common">Yeast</name>
    <name type="synonym">Candida auris</name>
    <dbReference type="NCBI Taxonomy" id="498019"/>
    <lineage>
        <taxon>Eukaryota</taxon>
        <taxon>Fungi</taxon>
        <taxon>Dikarya</taxon>
        <taxon>Ascomycota</taxon>
        <taxon>Saccharomycotina</taxon>
        <taxon>Pichiomycetes</taxon>
        <taxon>Metschnikowiaceae</taxon>
        <taxon>Candidozyma</taxon>
    </lineage>
</organism>
<feature type="region of interest" description="Disordered" evidence="1">
    <location>
        <begin position="1"/>
        <end position="52"/>
    </location>
</feature>
<dbReference type="VEuPathDB" id="FungiDB:QG37_02390"/>
<evidence type="ECO:0000313" key="2">
    <source>
        <dbReference type="EMBL" id="KNE00364.1"/>
    </source>
</evidence>
<evidence type="ECO:0000256" key="1">
    <source>
        <dbReference type="SAM" id="MobiDB-lite"/>
    </source>
</evidence>
<dbReference type="AlphaFoldDB" id="A0A0L0P262"/>
<comment type="caution">
    <text evidence="2">The sequence shown here is derived from an EMBL/GenBank/DDBJ whole genome shotgun (WGS) entry which is preliminary data.</text>
</comment>
<proteinExistence type="predicted"/>
<accession>A0A0L0P262</accession>
<reference evidence="3" key="1">
    <citation type="journal article" date="2015" name="BMC Genomics">
        <title>Draft genome of a commonly misdiagnosed multidrug resistant pathogen Candida auris.</title>
        <authorList>
            <person name="Chatterjee S."/>
            <person name="Alampalli S.V."/>
            <person name="Nageshan R.K."/>
            <person name="Chettiar S.T."/>
            <person name="Joshi S."/>
            <person name="Tatu U.S."/>
        </authorList>
    </citation>
    <scope>NUCLEOTIDE SEQUENCE [LARGE SCALE GENOMIC DNA]</scope>
    <source>
        <strain evidence="3">6684</strain>
    </source>
</reference>
<dbReference type="EMBL" id="LGST01000018">
    <property type="protein sequence ID" value="KNE00364.1"/>
    <property type="molecule type" value="Genomic_DNA"/>
</dbReference>
<dbReference type="Proteomes" id="UP000037122">
    <property type="component" value="Unassembled WGS sequence"/>
</dbReference>
<sequence>MQASVEPVVPGVLSDEEQGQVKSDFPPRRERSRERDTNLLTQRVEKPDGKGLDQEVRNQHRLEALPLLLVAGDLSFLDLVLVEVRNAVDDGPGQTATKIHDFVHQEEKETRGEQVVVHPVVVGGPELLDIVQVRHLGEVVQGI</sequence>
<evidence type="ECO:0000313" key="3">
    <source>
        <dbReference type="Proteomes" id="UP000037122"/>
    </source>
</evidence>
<name>A0A0L0P262_CANAR</name>
<protein>
    <submittedName>
        <fullName evidence="2">Uncharacterized protein</fullName>
    </submittedName>
</protein>